<keyword evidence="7" id="KW-1185">Reference proteome</keyword>
<dbReference type="InParanoid" id="A0A2T3AZ15"/>
<evidence type="ECO:0000256" key="4">
    <source>
        <dbReference type="PIRSR" id="PIRSR602401-1"/>
    </source>
</evidence>
<dbReference type="GO" id="GO:0004497">
    <property type="term" value="F:monooxygenase activity"/>
    <property type="evidence" value="ECO:0007669"/>
    <property type="project" value="UniProtKB-KW"/>
</dbReference>
<dbReference type="STRING" id="857342.A0A2T3AZ15"/>
<dbReference type="InterPro" id="IPR017972">
    <property type="entry name" value="Cyt_P450_CS"/>
</dbReference>
<evidence type="ECO:0000256" key="1">
    <source>
        <dbReference type="ARBA" id="ARBA00001971"/>
    </source>
</evidence>
<feature type="binding site" description="axial binding residue" evidence="4">
    <location>
        <position position="457"/>
    </location>
    <ligand>
        <name>heme</name>
        <dbReference type="ChEBI" id="CHEBI:30413"/>
    </ligand>
    <ligandPart>
        <name>Fe</name>
        <dbReference type="ChEBI" id="CHEBI:18248"/>
    </ligandPart>
</feature>
<dbReference type="PROSITE" id="PS00086">
    <property type="entry name" value="CYTOCHROME_P450"/>
    <property type="match status" value="1"/>
</dbReference>
<dbReference type="SUPFAM" id="SSF48264">
    <property type="entry name" value="Cytochrome P450"/>
    <property type="match status" value="1"/>
</dbReference>
<reference evidence="6 7" key="1">
    <citation type="journal article" date="2018" name="New Phytol.">
        <title>Comparative genomics and transcriptomics depict ericoid mycorrhizal fungi as versatile saprotrophs and plant mutualists.</title>
        <authorList>
            <person name="Martino E."/>
            <person name="Morin E."/>
            <person name="Grelet G.A."/>
            <person name="Kuo A."/>
            <person name="Kohler A."/>
            <person name="Daghino S."/>
            <person name="Barry K.W."/>
            <person name="Cichocki N."/>
            <person name="Clum A."/>
            <person name="Dockter R.B."/>
            <person name="Hainaut M."/>
            <person name="Kuo R.C."/>
            <person name="LaButti K."/>
            <person name="Lindahl B.D."/>
            <person name="Lindquist E.A."/>
            <person name="Lipzen A."/>
            <person name="Khouja H.R."/>
            <person name="Magnuson J."/>
            <person name="Murat C."/>
            <person name="Ohm R.A."/>
            <person name="Singer S.W."/>
            <person name="Spatafora J.W."/>
            <person name="Wang M."/>
            <person name="Veneault-Fourrey C."/>
            <person name="Henrissat B."/>
            <person name="Grigoriev I.V."/>
            <person name="Martin F.M."/>
            <person name="Perotto S."/>
        </authorList>
    </citation>
    <scope>NUCLEOTIDE SEQUENCE [LARGE SCALE GENOMIC DNA]</scope>
    <source>
        <strain evidence="6 7">ATCC 22711</strain>
    </source>
</reference>
<dbReference type="Proteomes" id="UP000241818">
    <property type="component" value="Unassembled WGS sequence"/>
</dbReference>
<evidence type="ECO:0000256" key="3">
    <source>
        <dbReference type="ARBA" id="ARBA00023004"/>
    </source>
</evidence>
<sequence length="514" mass="57756">MALLSLFLQSLSSLLLITLFTLTWEYIKSPLKSIPGPFFAKFTNLWRFFDTYAGRPELTQRILHERYGPAVRLGPNVVSLNDPSLVRTIYNTKADFVKTKFYDVNATKVGNTVIQNVFSTQSNEYHSQLLRPIGKFYKMSSLLPIQNLVSGTIETFCRRIEEEYIDGPNAGKTCKMDEWMLFFAWDVIGQLTFSKPMGFLEKAGDDTGILESADKALDYFATVGQIPELDQWLAKNPIMPIGPPSFEAQAILCAQQSIARQQGSDGKDKDSRQKDMLDSFIEIKNANPELIDDNGIVSALMVNIFAGADTTAILLRSVVYYTLKNPKVYRRLQRELDAANLAQPISYEDASSVAYLDAVVKEASRMHPGVGLLLERVVPEGGLTLPDGTVIPPGTTVGMNPWVVHQNKTIFGQDSESFNPDRWLRNIDDGETEEAFQARLTAMKQADLTFGAGNRICLGRNVSMLETYKIISTLFLKYDMSFVDPHKVWHVQNSWFVRQSGIDVKIRRRAPAAM</sequence>
<dbReference type="Pfam" id="PF00067">
    <property type="entry name" value="p450"/>
    <property type="match status" value="1"/>
</dbReference>
<comment type="similarity">
    <text evidence="5">Belongs to the cytochrome P450 family.</text>
</comment>
<dbReference type="PRINTS" id="PR00463">
    <property type="entry name" value="EP450I"/>
</dbReference>
<keyword evidence="3 4" id="KW-0408">Iron</keyword>
<organism evidence="6 7">
    <name type="scientific">Amorphotheca resinae ATCC 22711</name>
    <dbReference type="NCBI Taxonomy" id="857342"/>
    <lineage>
        <taxon>Eukaryota</taxon>
        <taxon>Fungi</taxon>
        <taxon>Dikarya</taxon>
        <taxon>Ascomycota</taxon>
        <taxon>Pezizomycotina</taxon>
        <taxon>Leotiomycetes</taxon>
        <taxon>Helotiales</taxon>
        <taxon>Amorphothecaceae</taxon>
        <taxon>Amorphotheca</taxon>
    </lineage>
</organism>
<comment type="cofactor">
    <cofactor evidence="1 4">
        <name>heme</name>
        <dbReference type="ChEBI" id="CHEBI:30413"/>
    </cofactor>
</comment>
<proteinExistence type="inferred from homology"/>
<keyword evidence="4 5" id="KW-0349">Heme</keyword>
<gene>
    <name evidence="6" type="ORF">M430DRAFT_104363</name>
</gene>
<dbReference type="GO" id="GO:0020037">
    <property type="term" value="F:heme binding"/>
    <property type="evidence" value="ECO:0007669"/>
    <property type="project" value="InterPro"/>
</dbReference>
<dbReference type="PANTHER" id="PTHR24305:SF180">
    <property type="entry name" value="P450, PUTATIVE (EUROFUNG)-RELATED"/>
    <property type="match status" value="1"/>
</dbReference>
<keyword evidence="2 4" id="KW-0479">Metal-binding</keyword>
<dbReference type="OrthoDB" id="3934656at2759"/>
<dbReference type="GeneID" id="36569002"/>
<evidence type="ECO:0000256" key="5">
    <source>
        <dbReference type="RuleBase" id="RU000461"/>
    </source>
</evidence>
<dbReference type="GO" id="GO:0016705">
    <property type="term" value="F:oxidoreductase activity, acting on paired donors, with incorporation or reduction of molecular oxygen"/>
    <property type="evidence" value="ECO:0007669"/>
    <property type="project" value="InterPro"/>
</dbReference>
<keyword evidence="5" id="KW-0560">Oxidoreductase</keyword>
<dbReference type="Gene3D" id="1.10.630.10">
    <property type="entry name" value="Cytochrome P450"/>
    <property type="match status" value="1"/>
</dbReference>
<dbReference type="AlphaFoldDB" id="A0A2T3AZ15"/>
<evidence type="ECO:0000256" key="2">
    <source>
        <dbReference type="ARBA" id="ARBA00022723"/>
    </source>
</evidence>
<dbReference type="CDD" id="cd11060">
    <property type="entry name" value="CYP57A1-like"/>
    <property type="match status" value="1"/>
</dbReference>
<keyword evidence="5" id="KW-0503">Monooxygenase</keyword>
<dbReference type="PANTHER" id="PTHR24305">
    <property type="entry name" value="CYTOCHROME P450"/>
    <property type="match status" value="1"/>
</dbReference>
<dbReference type="InterPro" id="IPR001128">
    <property type="entry name" value="Cyt_P450"/>
</dbReference>
<protein>
    <submittedName>
        <fullName evidence="6">Uncharacterized protein</fullName>
    </submittedName>
</protein>
<dbReference type="PRINTS" id="PR00385">
    <property type="entry name" value="P450"/>
</dbReference>
<accession>A0A2T3AZ15</accession>
<dbReference type="InterPro" id="IPR050121">
    <property type="entry name" value="Cytochrome_P450_monoxygenase"/>
</dbReference>
<evidence type="ECO:0000313" key="7">
    <source>
        <dbReference type="Proteomes" id="UP000241818"/>
    </source>
</evidence>
<dbReference type="InterPro" id="IPR002401">
    <property type="entry name" value="Cyt_P450_E_grp-I"/>
</dbReference>
<dbReference type="InterPro" id="IPR036396">
    <property type="entry name" value="Cyt_P450_sf"/>
</dbReference>
<dbReference type="EMBL" id="KZ679013">
    <property type="protein sequence ID" value="PSS15307.1"/>
    <property type="molecule type" value="Genomic_DNA"/>
</dbReference>
<dbReference type="GO" id="GO:0005506">
    <property type="term" value="F:iron ion binding"/>
    <property type="evidence" value="ECO:0007669"/>
    <property type="project" value="InterPro"/>
</dbReference>
<evidence type="ECO:0000313" key="6">
    <source>
        <dbReference type="EMBL" id="PSS15307.1"/>
    </source>
</evidence>
<name>A0A2T3AZ15_AMORE</name>
<dbReference type="RefSeq" id="XP_024719906.1">
    <property type="nucleotide sequence ID" value="XM_024860921.1"/>
</dbReference>